<keyword evidence="3" id="KW-0812">Transmembrane</keyword>
<comment type="caution">
    <text evidence="4">The sequence shown here is derived from an EMBL/GenBank/DDBJ whole genome shotgun (WGS) entry which is preliminary data.</text>
</comment>
<evidence type="ECO:0000313" key="5">
    <source>
        <dbReference type="Proteomes" id="UP000663828"/>
    </source>
</evidence>
<proteinExistence type="predicted"/>
<reference evidence="4" key="1">
    <citation type="submission" date="2021-02" db="EMBL/GenBank/DDBJ databases">
        <authorList>
            <person name="Nowell W R."/>
        </authorList>
    </citation>
    <scope>NUCLEOTIDE SEQUENCE</scope>
</reference>
<dbReference type="Gene3D" id="1.10.287.1490">
    <property type="match status" value="1"/>
</dbReference>
<name>A0A815I7C0_ADIRI</name>
<keyword evidence="3" id="KW-0472">Membrane</keyword>
<evidence type="ECO:0000256" key="1">
    <source>
        <dbReference type="SAM" id="Coils"/>
    </source>
</evidence>
<organism evidence="4 5">
    <name type="scientific">Adineta ricciae</name>
    <name type="common">Rotifer</name>
    <dbReference type="NCBI Taxonomy" id="249248"/>
    <lineage>
        <taxon>Eukaryota</taxon>
        <taxon>Metazoa</taxon>
        <taxon>Spiralia</taxon>
        <taxon>Gnathifera</taxon>
        <taxon>Rotifera</taxon>
        <taxon>Eurotatoria</taxon>
        <taxon>Bdelloidea</taxon>
        <taxon>Adinetida</taxon>
        <taxon>Adinetidae</taxon>
        <taxon>Adineta</taxon>
    </lineage>
</organism>
<feature type="coiled-coil region" evidence="1">
    <location>
        <begin position="31"/>
        <end position="163"/>
    </location>
</feature>
<dbReference type="AlphaFoldDB" id="A0A815I7C0"/>
<feature type="region of interest" description="Disordered" evidence="2">
    <location>
        <begin position="346"/>
        <end position="372"/>
    </location>
</feature>
<protein>
    <submittedName>
        <fullName evidence="4">Uncharacterized protein</fullName>
    </submittedName>
</protein>
<gene>
    <name evidence="4" type="ORF">XAT740_LOCUS32075</name>
</gene>
<keyword evidence="5" id="KW-1185">Reference proteome</keyword>
<keyword evidence="1" id="KW-0175">Coiled coil</keyword>
<sequence length="372" mass="42786">MSGRTPSFIVVGLVIIMFLLGLFYMSCSSKNTELRLSVEQFEDRIRSLTKKNSDADKKVDDMNSRKRELEEEKLNLQKQMEKKDSEINDLNTKLNEKNAEIESLKSDKTVADEQLKELKTVRDTLTEKSSLIEQLQQQLQNLKQSGNDELTRLKQEYETLKSNRPSQDNQVSANISEQSNAFPIPPKRYEPIVLNNQTTRSLSALFQDPLNKLNNLTKEVKADIVPAVIDMKDRALNALGINTNLSTTTVVNDQHQVGQNVPPPPAAAQMDNLNQENQLGVDNLRKDQRFQRSFDNGVASNRYSKFAVDQENNEKKQLGVNNFQENNNNYRIANRDQDRMNRNEQRLDNGEEIENDDENDDVNQRRRKRSVL</sequence>
<feature type="compositionally biased region" description="Acidic residues" evidence="2">
    <location>
        <begin position="350"/>
        <end position="361"/>
    </location>
</feature>
<keyword evidence="3" id="KW-1133">Transmembrane helix</keyword>
<dbReference type="Proteomes" id="UP000663828">
    <property type="component" value="Unassembled WGS sequence"/>
</dbReference>
<evidence type="ECO:0000256" key="2">
    <source>
        <dbReference type="SAM" id="MobiDB-lite"/>
    </source>
</evidence>
<feature type="transmembrane region" description="Helical" evidence="3">
    <location>
        <begin position="7"/>
        <end position="25"/>
    </location>
</feature>
<dbReference type="EMBL" id="CAJNOR010002962">
    <property type="protein sequence ID" value="CAF1362161.1"/>
    <property type="molecule type" value="Genomic_DNA"/>
</dbReference>
<evidence type="ECO:0000256" key="3">
    <source>
        <dbReference type="SAM" id="Phobius"/>
    </source>
</evidence>
<accession>A0A815I7C0</accession>
<evidence type="ECO:0000313" key="4">
    <source>
        <dbReference type="EMBL" id="CAF1362161.1"/>
    </source>
</evidence>